<name>A0A9Q1II05_SYNKA</name>
<reference evidence="1" key="1">
    <citation type="journal article" date="2023" name="Science">
        <title>Genome structures resolve the early diversification of teleost fishes.</title>
        <authorList>
            <person name="Parey E."/>
            <person name="Louis A."/>
            <person name="Montfort J."/>
            <person name="Bouchez O."/>
            <person name="Roques C."/>
            <person name="Iampietro C."/>
            <person name="Lluch J."/>
            <person name="Castinel A."/>
            <person name="Donnadieu C."/>
            <person name="Desvignes T."/>
            <person name="Floi Bucao C."/>
            <person name="Jouanno E."/>
            <person name="Wen M."/>
            <person name="Mejri S."/>
            <person name="Dirks R."/>
            <person name="Jansen H."/>
            <person name="Henkel C."/>
            <person name="Chen W.J."/>
            <person name="Zahm M."/>
            <person name="Cabau C."/>
            <person name="Klopp C."/>
            <person name="Thompson A.W."/>
            <person name="Robinson-Rechavi M."/>
            <person name="Braasch I."/>
            <person name="Lecointre G."/>
            <person name="Bobe J."/>
            <person name="Postlethwait J.H."/>
            <person name="Berthelot C."/>
            <person name="Roest Crollius H."/>
            <person name="Guiguen Y."/>
        </authorList>
    </citation>
    <scope>NUCLEOTIDE SEQUENCE</scope>
    <source>
        <strain evidence="1">WJC10195</strain>
    </source>
</reference>
<protein>
    <submittedName>
        <fullName evidence="1">Uncharacterized protein</fullName>
    </submittedName>
</protein>
<dbReference type="Proteomes" id="UP001152622">
    <property type="component" value="Chromosome 16"/>
</dbReference>
<keyword evidence="2" id="KW-1185">Reference proteome</keyword>
<evidence type="ECO:0000313" key="2">
    <source>
        <dbReference type="Proteomes" id="UP001152622"/>
    </source>
</evidence>
<comment type="caution">
    <text evidence="1">The sequence shown here is derived from an EMBL/GenBank/DDBJ whole genome shotgun (WGS) entry which is preliminary data.</text>
</comment>
<organism evidence="1 2">
    <name type="scientific">Synaphobranchus kaupii</name>
    <name type="common">Kaup's arrowtooth eel</name>
    <dbReference type="NCBI Taxonomy" id="118154"/>
    <lineage>
        <taxon>Eukaryota</taxon>
        <taxon>Metazoa</taxon>
        <taxon>Chordata</taxon>
        <taxon>Craniata</taxon>
        <taxon>Vertebrata</taxon>
        <taxon>Euteleostomi</taxon>
        <taxon>Actinopterygii</taxon>
        <taxon>Neopterygii</taxon>
        <taxon>Teleostei</taxon>
        <taxon>Anguilliformes</taxon>
        <taxon>Synaphobranchidae</taxon>
        <taxon>Synaphobranchus</taxon>
    </lineage>
</organism>
<dbReference type="AlphaFoldDB" id="A0A9Q1II05"/>
<dbReference type="EMBL" id="JAINUF010000016">
    <property type="protein sequence ID" value="KAJ8340532.1"/>
    <property type="molecule type" value="Genomic_DNA"/>
</dbReference>
<accession>A0A9Q1II05</accession>
<sequence length="89" mass="10171">MPGISPTGERNLETEHLKSDSLRTIKWGSEGSFNVRHLTFAFIQRTVQRRGSSKCRGTRIRPLSPVGCLYHSNLRSLRPAVNLHTRDRQ</sequence>
<proteinExistence type="predicted"/>
<gene>
    <name evidence="1" type="ORF">SKAU_G00351650</name>
</gene>
<evidence type="ECO:0000313" key="1">
    <source>
        <dbReference type="EMBL" id="KAJ8340532.1"/>
    </source>
</evidence>